<dbReference type="PANTHER" id="PTHR11533:SF299">
    <property type="entry name" value="AMINOPEPTIDASE"/>
    <property type="match status" value="1"/>
</dbReference>
<dbReference type="GO" id="GO:0008270">
    <property type="term" value="F:zinc ion binding"/>
    <property type="evidence" value="ECO:0007669"/>
    <property type="project" value="TreeGrafter"/>
</dbReference>
<evidence type="ECO:0000256" key="1">
    <source>
        <dbReference type="ARBA" id="ARBA00010136"/>
    </source>
</evidence>
<dbReference type="Gene3D" id="2.60.40.1730">
    <property type="entry name" value="tricorn interacting facor f3 domain"/>
    <property type="match status" value="1"/>
</dbReference>
<dbReference type="KEGG" id="pbar:105430724"/>
<evidence type="ECO:0000313" key="5">
    <source>
        <dbReference type="RefSeq" id="XP_011642702.2"/>
    </source>
</evidence>
<evidence type="ECO:0000259" key="3">
    <source>
        <dbReference type="Pfam" id="PF17900"/>
    </source>
</evidence>
<dbReference type="PANTHER" id="PTHR11533">
    <property type="entry name" value="PROTEASE M1 ZINC METALLOPROTEASE"/>
    <property type="match status" value="1"/>
</dbReference>
<evidence type="ECO:0000313" key="4">
    <source>
        <dbReference type="Proteomes" id="UP000504615"/>
    </source>
</evidence>
<comment type="similarity">
    <text evidence="1">Belongs to the peptidase M1 family.</text>
</comment>
<dbReference type="InterPro" id="IPR045357">
    <property type="entry name" value="Aminopeptidase_N-like_N"/>
</dbReference>
<dbReference type="InterPro" id="IPR042097">
    <property type="entry name" value="Aminopeptidase_N-like_N_sf"/>
</dbReference>
<keyword evidence="4" id="KW-1185">Reference proteome</keyword>
<accession>A0A6I9WID3</accession>
<dbReference type="SUPFAM" id="SSF63737">
    <property type="entry name" value="Leukotriene A4 hydrolase N-terminal domain"/>
    <property type="match status" value="1"/>
</dbReference>
<dbReference type="InterPro" id="IPR027268">
    <property type="entry name" value="Peptidase_M4/M1_CTD_sf"/>
</dbReference>
<evidence type="ECO:0000259" key="2">
    <source>
        <dbReference type="Pfam" id="PF11838"/>
    </source>
</evidence>
<dbReference type="GeneID" id="105430724"/>
<dbReference type="InterPro" id="IPR024571">
    <property type="entry name" value="ERAP1-like_C_dom"/>
</dbReference>
<dbReference type="Pfam" id="PF11838">
    <property type="entry name" value="ERAP1_C"/>
    <property type="match status" value="1"/>
</dbReference>
<dbReference type="PRINTS" id="PR00756">
    <property type="entry name" value="ALADIPTASE"/>
</dbReference>
<name>A0A6I9WID3_9HYME</name>
<dbReference type="RefSeq" id="XP_011642702.2">
    <property type="nucleotide sequence ID" value="XM_011644400.2"/>
</dbReference>
<dbReference type="Gene3D" id="1.25.50.20">
    <property type="match status" value="1"/>
</dbReference>
<dbReference type="GO" id="GO:0070006">
    <property type="term" value="F:metalloaminopeptidase activity"/>
    <property type="evidence" value="ECO:0007669"/>
    <property type="project" value="TreeGrafter"/>
</dbReference>
<dbReference type="GO" id="GO:0043171">
    <property type="term" value="P:peptide catabolic process"/>
    <property type="evidence" value="ECO:0007669"/>
    <property type="project" value="TreeGrafter"/>
</dbReference>
<dbReference type="OrthoDB" id="10031169at2759"/>
<dbReference type="GO" id="GO:0005737">
    <property type="term" value="C:cytoplasm"/>
    <property type="evidence" value="ECO:0007669"/>
    <property type="project" value="TreeGrafter"/>
</dbReference>
<proteinExistence type="inferred from homology"/>
<feature type="domain" description="Aminopeptidase N-like N-terminal" evidence="3">
    <location>
        <begin position="4"/>
        <end position="160"/>
    </location>
</feature>
<dbReference type="GO" id="GO:0042277">
    <property type="term" value="F:peptide binding"/>
    <property type="evidence" value="ECO:0007669"/>
    <property type="project" value="TreeGrafter"/>
</dbReference>
<dbReference type="Gene3D" id="1.10.390.10">
    <property type="entry name" value="Neutral Protease Domain 2"/>
    <property type="match status" value="1"/>
</dbReference>
<organism evidence="4 5">
    <name type="scientific">Pogonomyrmex barbatus</name>
    <name type="common">red harvester ant</name>
    <dbReference type="NCBI Taxonomy" id="144034"/>
    <lineage>
        <taxon>Eukaryota</taxon>
        <taxon>Metazoa</taxon>
        <taxon>Ecdysozoa</taxon>
        <taxon>Arthropoda</taxon>
        <taxon>Hexapoda</taxon>
        <taxon>Insecta</taxon>
        <taxon>Pterygota</taxon>
        <taxon>Neoptera</taxon>
        <taxon>Endopterygota</taxon>
        <taxon>Hymenoptera</taxon>
        <taxon>Apocrita</taxon>
        <taxon>Aculeata</taxon>
        <taxon>Formicoidea</taxon>
        <taxon>Formicidae</taxon>
        <taxon>Myrmicinae</taxon>
        <taxon>Pogonomyrmex</taxon>
    </lineage>
</organism>
<reference evidence="5" key="1">
    <citation type="submission" date="2025-08" db="UniProtKB">
        <authorList>
            <consortium name="RefSeq"/>
        </authorList>
    </citation>
    <scope>IDENTIFICATION</scope>
</reference>
<dbReference type="GO" id="GO:0006508">
    <property type="term" value="P:proteolysis"/>
    <property type="evidence" value="ECO:0007669"/>
    <property type="project" value="InterPro"/>
</dbReference>
<gene>
    <name evidence="5" type="primary">LOC105430724</name>
</gene>
<protein>
    <submittedName>
        <fullName evidence="5">Aminopeptidase N-like</fullName>
    </submittedName>
</protein>
<dbReference type="AlphaFoldDB" id="A0A6I9WID3"/>
<dbReference type="Pfam" id="PF17900">
    <property type="entry name" value="Peptidase_M1_N"/>
    <property type="match status" value="1"/>
</dbReference>
<dbReference type="InterPro" id="IPR001930">
    <property type="entry name" value="Peptidase_M1"/>
</dbReference>
<sequence length="711" mass="83656">MIYKTTQYINLHSANLEITSCKLTNIIDGEINVYGTRNITYIHKLQIVALDFVVVLHPDEYNLIMTYKGVIDNDVGGFIKMPYINATGHKKWLIATNNSVTGMRRLFPCWDEPRVKSKFTISIKYPKHFDVFPNTHFPLILYTSEQTTTRFATTPEIPTYRIAILLLDKNDYIHVSPKQEKNKIILKSWKREWMSVQWDEIFGLMENVTSTVESISPQPKSSLLENQYAIAGLKDGSVDKLQFILYREEDIYNKEIDPIARKIELSRIIGRKIVGQLFSTAVSPSWWSYMWLNEGIAMLLGVTGSLDDFLTVMQSVYDSQTMDLEKISVKDLMNPWIQKKQYPIVNVTEIFDTEWTRIVLETASKNWTIPLTNQMYINLKRILPKFCLAGILSREQKHFLAVCYNFKHSQFIIINQQQTGYYRVFYNRESWLRIVSYLNSENFTNINVLNRAQLIDDTFHLTISGELDSSVFWEVVSYLKWETDYIPWYSMFKAIEHESHTLLFPNVNTTNFKMKLRELLISLLVKIGYEEEPNDNSLIKCLRQEALRWACVLGDSECKKYAKSKLQWHLSNPTENKLLPWWREWTFCNGLSVSSISLDKLFKDLDEISKIKDSEMLKPLACCTDNYSLLSFSDKLKMLRNFYVFSYTEDNARTICVIKNYIYWFYYIIQNHIQKWIRKNLANSLLLQNTEHKIKMRLKKHYVNTIDDVCK</sequence>
<dbReference type="Proteomes" id="UP000504615">
    <property type="component" value="Unplaced"/>
</dbReference>
<feature type="domain" description="ERAP1-like C-terminal" evidence="2">
    <location>
        <begin position="411"/>
        <end position="626"/>
    </location>
</feature>
<dbReference type="Gene3D" id="2.60.40.1910">
    <property type="match status" value="1"/>
</dbReference>
<dbReference type="InterPro" id="IPR050344">
    <property type="entry name" value="Peptidase_M1_aminopeptidases"/>
</dbReference>
<dbReference type="GO" id="GO:0016020">
    <property type="term" value="C:membrane"/>
    <property type="evidence" value="ECO:0007669"/>
    <property type="project" value="TreeGrafter"/>
</dbReference>
<dbReference type="GO" id="GO:0005615">
    <property type="term" value="C:extracellular space"/>
    <property type="evidence" value="ECO:0007669"/>
    <property type="project" value="TreeGrafter"/>
</dbReference>